<evidence type="ECO:0000313" key="3">
    <source>
        <dbReference type="Proteomes" id="UP000283709"/>
    </source>
</evidence>
<dbReference type="PROSITE" id="PS51257">
    <property type="entry name" value="PROKAR_LIPOPROTEIN"/>
    <property type="match status" value="1"/>
</dbReference>
<feature type="region of interest" description="Disordered" evidence="1">
    <location>
        <begin position="189"/>
        <end position="247"/>
    </location>
</feature>
<dbReference type="Proteomes" id="UP000283709">
    <property type="component" value="Unassembled WGS sequence"/>
</dbReference>
<feature type="compositionally biased region" description="Low complexity" evidence="1">
    <location>
        <begin position="223"/>
        <end position="241"/>
    </location>
</feature>
<dbReference type="EMBL" id="MCAS01000061">
    <property type="protein sequence ID" value="RKF32947.1"/>
    <property type="molecule type" value="Genomic_DNA"/>
</dbReference>
<organism evidence="2 3">
    <name type="scientific">Paraburkholderia fungorum</name>
    <dbReference type="NCBI Taxonomy" id="134537"/>
    <lineage>
        <taxon>Bacteria</taxon>
        <taxon>Pseudomonadati</taxon>
        <taxon>Pseudomonadota</taxon>
        <taxon>Betaproteobacteria</taxon>
        <taxon>Burkholderiales</taxon>
        <taxon>Burkholderiaceae</taxon>
        <taxon>Paraburkholderia</taxon>
    </lineage>
</organism>
<protein>
    <recommendedName>
        <fullName evidence="4">Lipoprotein</fullName>
    </recommendedName>
</protein>
<evidence type="ECO:0000256" key="1">
    <source>
        <dbReference type="SAM" id="MobiDB-lite"/>
    </source>
</evidence>
<dbReference type="AlphaFoldDB" id="A0A3R7GMW0"/>
<proteinExistence type="predicted"/>
<sequence>MPRFRYFNLAGGFMIRMRYVVTLLSGALLVGCANNKPVLTGMTVADHGFVMDGDSKRVSQGDLHTTFVAWNADSNVAIFDAHGQGCFEAAAAIRSRNQETEVSATLTKLLGAGGQIEAINRVVENLQLLANKDAAATFLDISMANICLIAMNQTNNAVDGTAMKKADLIDLMKYAMDKAADIAIKAAEAPKPSPEIKPASGPADGVVTQPVGNQHTVRSGQSAPAAVAPAAASAVKPAHADVGQKSS</sequence>
<evidence type="ECO:0008006" key="4">
    <source>
        <dbReference type="Google" id="ProtNLM"/>
    </source>
</evidence>
<dbReference type="RefSeq" id="WP_147408603.1">
    <property type="nucleotide sequence ID" value="NZ_MCAS01000061.1"/>
</dbReference>
<feature type="compositionally biased region" description="Polar residues" evidence="1">
    <location>
        <begin position="210"/>
        <end position="222"/>
    </location>
</feature>
<reference evidence="2 3" key="1">
    <citation type="submission" date="2016-07" db="EMBL/GenBank/DDBJ databases">
        <title>Genome analysis of Burkholderia fungorum ES3-20.</title>
        <authorList>
            <person name="Xu D."/>
            <person name="Yao R."/>
            <person name="Zheng S."/>
        </authorList>
    </citation>
    <scope>NUCLEOTIDE SEQUENCE [LARGE SCALE GENOMIC DNA]</scope>
    <source>
        <strain evidence="2 3">ES3-20</strain>
    </source>
</reference>
<feature type="compositionally biased region" description="Low complexity" evidence="1">
    <location>
        <begin position="189"/>
        <end position="200"/>
    </location>
</feature>
<name>A0A3R7GMW0_9BURK</name>
<comment type="caution">
    <text evidence="2">The sequence shown here is derived from an EMBL/GenBank/DDBJ whole genome shotgun (WGS) entry which is preliminary data.</text>
</comment>
<gene>
    <name evidence="2" type="ORF">BCY88_38700</name>
</gene>
<evidence type="ECO:0000313" key="2">
    <source>
        <dbReference type="EMBL" id="RKF32947.1"/>
    </source>
</evidence>
<accession>A0A3R7GMW0</accession>